<gene>
    <name evidence="3" type="ORF">Q4Q39_03130</name>
</gene>
<dbReference type="EC" id="2.4.-.-" evidence="3"/>
<protein>
    <submittedName>
        <fullName evidence="3">Glycosyltransferase family 2 protein</fullName>
        <ecNumber evidence="3">2.4.-.-</ecNumber>
    </submittedName>
</protein>
<dbReference type="RefSeq" id="WP_303280905.1">
    <property type="nucleotide sequence ID" value="NZ_BAABCZ010000016.1"/>
</dbReference>
<proteinExistence type="predicted"/>
<dbReference type="SUPFAM" id="SSF53448">
    <property type="entry name" value="Nucleotide-diphospho-sugar transferases"/>
    <property type="match status" value="1"/>
</dbReference>
<feature type="domain" description="Glycosyltransferase 2-like" evidence="2">
    <location>
        <begin position="7"/>
        <end position="166"/>
    </location>
</feature>
<name>A0ABT8WXI1_9FLAO</name>
<keyword evidence="4" id="KW-1185">Reference proteome</keyword>
<evidence type="ECO:0000256" key="1">
    <source>
        <dbReference type="SAM" id="Phobius"/>
    </source>
</evidence>
<keyword evidence="3" id="KW-0328">Glycosyltransferase</keyword>
<dbReference type="Gene3D" id="3.90.550.10">
    <property type="entry name" value="Spore Coat Polysaccharide Biosynthesis Protein SpsA, Chain A"/>
    <property type="match status" value="1"/>
</dbReference>
<keyword evidence="3" id="KW-0808">Transferase</keyword>
<dbReference type="GO" id="GO:0016757">
    <property type="term" value="F:glycosyltransferase activity"/>
    <property type="evidence" value="ECO:0007669"/>
    <property type="project" value="UniProtKB-KW"/>
</dbReference>
<dbReference type="PANTHER" id="PTHR48090:SF8">
    <property type="entry name" value="GLYCOSYLTRANSFERASE CSBB-RELATED"/>
    <property type="match status" value="1"/>
</dbReference>
<sequence length="312" mass="35892">MVNKKLSFVVPVYFEEEVISRFIMEMTEELKNLSISYEIVFIDDGSTDNTVSIIKQEALNNSNIKLVELSYNHGKQAALTAGITHATGDYLLYMDPDLQDPPTEIGRFITEIEKGYDLVFGIRKEKKDSFINKMFSKIFWGTLRKFTGLKLPEGLAVMRIFNRRFADKFLEYKEQNRFIEGIFMHIGMKQSAIEIDQRERYAGTSKFNFRKKMELAFNAIFDFSELPLRLAVKLGVTFILIGIVMLTIIVFLKLYLIDFQSGWPSIISALIIATGVQLFFIGIAALYIGKIYKESKGRPLFSIKELTNLNDR</sequence>
<evidence type="ECO:0000313" key="4">
    <source>
        <dbReference type="Proteomes" id="UP001176891"/>
    </source>
</evidence>
<reference evidence="3" key="1">
    <citation type="submission" date="2023-07" db="EMBL/GenBank/DDBJ databases">
        <title>Two novel species in the genus Flavivirga.</title>
        <authorList>
            <person name="Kwon K."/>
        </authorList>
    </citation>
    <scope>NUCLEOTIDE SEQUENCE</scope>
    <source>
        <strain evidence="3">KACC 14157</strain>
    </source>
</reference>
<keyword evidence="1" id="KW-1133">Transmembrane helix</keyword>
<evidence type="ECO:0000313" key="3">
    <source>
        <dbReference type="EMBL" id="MDO5986389.1"/>
    </source>
</evidence>
<accession>A0ABT8WXI1</accession>
<dbReference type="EMBL" id="JAUOEM010000001">
    <property type="protein sequence ID" value="MDO5986389.1"/>
    <property type="molecule type" value="Genomic_DNA"/>
</dbReference>
<comment type="caution">
    <text evidence="3">The sequence shown here is derived from an EMBL/GenBank/DDBJ whole genome shotgun (WGS) entry which is preliminary data.</text>
</comment>
<organism evidence="3 4">
    <name type="scientific">Flavivirga amylovorans</name>
    <dbReference type="NCBI Taxonomy" id="870486"/>
    <lineage>
        <taxon>Bacteria</taxon>
        <taxon>Pseudomonadati</taxon>
        <taxon>Bacteroidota</taxon>
        <taxon>Flavobacteriia</taxon>
        <taxon>Flavobacteriales</taxon>
        <taxon>Flavobacteriaceae</taxon>
        <taxon>Flavivirga</taxon>
    </lineage>
</organism>
<dbReference type="CDD" id="cd04187">
    <property type="entry name" value="DPM1_like_bac"/>
    <property type="match status" value="1"/>
</dbReference>
<dbReference type="InterPro" id="IPR001173">
    <property type="entry name" value="Glyco_trans_2-like"/>
</dbReference>
<dbReference type="InterPro" id="IPR050256">
    <property type="entry name" value="Glycosyltransferase_2"/>
</dbReference>
<feature type="transmembrane region" description="Helical" evidence="1">
    <location>
        <begin position="263"/>
        <end position="288"/>
    </location>
</feature>
<keyword evidence="1" id="KW-0472">Membrane</keyword>
<keyword evidence="1" id="KW-0812">Transmembrane</keyword>
<dbReference type="Pfam" id="PF00535">
    <property type="entry name" value="Glycos_transf_2"/>
    <property type="match status" value="1"/>
</dbReference>
<feature type="transmembrane region" description="Helical" evidence="1">
    <location>
        <begin position="234"/>
        <end position="257"/>
    </location>
</feature>
<dbReference type="Proteomes" id="UP001176891">
    <property type="component" value="Unassembled WGS sequence"/>
</dbReference>
<dbReference type="PANTHER" id="PTHR48090">
    <property type="entry name" value="UNDECAPRENYL-PHOSPHATE 4-DEOXY-4-FORMAMIDO-L-ARABINOSE TRANSFERASE-RELATED"/>
    <property type="match status" value="1"/>
</dbReference>
<dbReference type="InterPro" id="IPR029044">
    <property type="entry name" value="Nucleotide-diphossugar_trans"/>
</dbReference>
<evidence type="ECO:0000259" key="2">
    <source>
        <dbReference type="Pfam" id="PF00535"/>
    </source>
</evidence>